<keyword evidence="1" id="KW-0732">Signal</keyword>
<evidence type="ECO:0000313" key="3">
    <source>
        <dbReference type="Proteomes" id="UP001642482"/>
    </source>
</evidence>
<feature type="chain" id="PRO_5046808313" evidence="1">
    <location>
        <begin position="19"/>
        <end position="179"/>
    </location>
</feature>
<accession>A0ABP0BA28</accession>
<keyword evidence="3" id="KW-1185">Reference proteome</keyword>
<evidence type="ECO:0000313" key="2">
    <source>
        <dbReference type="EMBL" id="CAK7216442.1"/>
    </source>
</evidence>
<proteinExistence type="predicted"/>
<feature type="signal peptide" evidence="1">
    <location>
        <begin position="1"/>
        <end position="18"/>
    </location>
</feature>
<organism evidence="2 3">
    <name type="scientific">Sporothrix eucalyptigena</name>
    <dbReference type="NCBI Taxonomy" id="1812306"/>
    <lineage>
        <taxon>Eukaryota</taxon>
        <taxon>Fungi</taxon>
        <taxon>Dikarya</taxon>
        <taxon>Ascomycota</taxon>
        <taxon>Pezizomycotina</taxon>
        <taxon>Sordariomycetes</taxon>
        <taxon>Sordariomycetidae</taxon>
        <taxon>Ophiostomatales</taxon>
        <taxon>Ophiostomataceae</taxon>
        <taxon>Sporothrix</taxon>
    </lineage>
</organism>
<evidence type="ECO:0000256" key="1">
    <source>
        <dbReference type="SAM" id="SignalP"/>
    </source>
</evidence>
<gene>
    <name evidence="2" type="ORF">SEUCBS140593_002870</name>
</gene>
<comment type="caution">
    <text evidence="2">The sequence shown here is derived from an EMBL/GenBank/DDBJ whole genome shotgun (WGS) entry which is preliminary data.</text>
</comment>
<dbReference type="Proteomes" id="UP001642482">
    <property type="component" value="Unassembled WGS sequence"/>
</dbReference>
<reference evidence="2 3" key="1">
    <citation type="submission" date="2024-01" db="EMBL/GenBank/DDBJ databases">
        <authorList>
            <person name="Allen C."/>
            <person name="Tagirdzhanova G."/>
        </authorList>
    </citation>
    <scope>NUCLEOTIDE SEQUENCE [LARGE SCALE GENOMIC DNA]</scope>
</reference>
<sequence>MRFASLQSLLFLAPVVLASPDKRQAAANTPSLQDEAASLVSVYVPTAIYTQLTASVASAASAASVTGDPASLFLSAILATPPPAWFTSAVPVYFSSNIAALESAVSTLRSNNGATSTSETLVVTQTTNSLGSTVTTSYTSTLHSSSTSTGHGAAAPTVGAQQQAGMGIAALALGLAAVL</sequence>
<dbReference type="EMBL" id="CAWUHD010000020">
    <property type="protein sequence ID" value="CAK7216442.1"/>
    <property type="molecule type" value="Genomic_DNA"/>
</dbReference>
<protein>
    <submittedName>
        <fullName evidence="2">Uncharacterized protein</fullName>
    </submittedName>
</protein>
<name>A0ABP0BA28_9PEZI</name>